<feature type="region of interest" description="Disordered" evidence="1">
    <location>
        <begin position="392"/>
        <end position="557"/>
    </location>
</feature>
<proteinExistence type="predicted"/>
<feature type="compositionally biased region" description="Basic and acidic residues" evidence="1">
    <location>
        <begin position="456"/>
        <end position="480"/>
    </location>
</feature>
<evidence type="ECO:0000313" key="3">
    <source>
        <dbReference type="Proteomes" id="UP001153076"/>
    </source>
</evidence>
<dbReference type="AlphaFoldDB" id="A0A9Q1GKE7"/>
<feature type="compositionally biased region" description="Basic and acidic residues" evidence="1">
    <location>
        <begin position="131"/>
        <end position="147"/>
    </location>
</feature>
<feature type="compositionally biased region" description="Basic and acidic residues" evidence="1">
    <location>
        <begin position="545"/>
        <end position="557"/>
    </location>
</feature>
<protein>
    <submittedName>
        <fullName evidence="2">Uncharacterized protein</fullName>
    </submittedName>
</protein>
<reference evidence="2" key="1">
    <citation type="submission" date="2022-04" db="EMBL/GenBank/DDBJ databases">
        <title>Carnegiea gigantea Genome sequencing and assembly v2.</title>
        <authorList>
            <person name="Copetti D."/>
            <person name="Sanderson M.J."/>
            <person name="Burquez A."/>
            <person name="Wojciechowski M.F."/>
        </authorList>
    </citation>
    <scope>NUCLEOTIDE SEQUENCE</scope>
    <source>
        <strain evidence="2">SGP5-SGP5p</strain>
        <tissue evidence="2">Aerial part</tissue>
    </source>
</reference>
<sequence length="691" mass="78910">MKFEKKQRGEKLGETKKEKAKKKAFPKGHISEVEISDSLDDKESNARAAESKDESSDRSPEKLQEEKEPYDKSPTKLEHKERQEKGEETKEQEPKKKAVTARRSQRVRGSLRPTVQQGHISESSDAVENSPTHEHEEVDHNANEIKGDEETCVHEALEAILKTRKLVLKSEGKQAIKKKDNQLSASAALPEEKITSSGQDVQMASQQWPLKYDKGGNEKRMYQKAFITRMTKRSFSSMVAKLNEARTEAVRSMGFTSFFKVDLKQILGKKSFDPYSASFMLTNGQRFTATTFDVYVTLGVSIRGREIMEITRSLTNEEYDEVHATWHNAPKLTCIPEFNLAKKDWGESFKRNIIIYLKLITSVKQYKESKSAKGVHFDGPFFFLMPKKKKKTEKKAKIESKNNEELTSKKHTHDKQTEKAKEKEGLPNKSVAEVAEKRKPGKDHADKRLSKKAKREKFPLDLGKDGEPARKSAAKGEENKQSNTAAKNTPSKDEGCQKSPKKPEDREKHIQKAPTKLEKKEKGEKEEETKKHKLKEKPLPNGQSERMRQLSKVDHDDDQIEAKEEVVIHKTVKPTRKRNKRSLQSKGDGAALVLVKPTSSAKDLQFEVRALKFKDGASEKRTYQKAFITRMTTRSFSSLVAQLNKAQAKAVKSIRFASFLKVDLKKIPWKFLKWLVKCFDLYVVCFRLPDG</sequence>
<evidence type="ECO:0000313" key="2">
    <source>
        <dbReference type="EMBL" id="KAJ8420796.1"/>
    </source>
</evidence>
<dbReference type="OrthoDB" id="679318at2759"/>
<comment type="caution">
    <text evidence="2">The sequence shown here is derived from an EMBL/GenBank/DDBJ whole genome shotgun (WGS) entry which is preliminary data.</text>
</comment>
<organism evidence="2 3">
    <name type="scientific">Carnegiea gigantea</name>
    <dbReference type="NCBI Taxonomy" id="171969"/>
    <lineage>
        <taxon>Eukaryota</taxon>
        <taxon>Viridiplantae</taxon>
        <taxon>Streptophyta</taxon>
        <taxon>Embryophyta</taxon>
        <taxon>Tracheophyta</taxon>
        <taxon>Spermatophyta</taxon>
        <taxon>Magnoliopsida</taxon>
        <taxon>eudicotyledons</taxon>
        <taxon>Gunneridae</taxon>
        <taxon>Pentapetalae</taxon>
        <taxon>Caryophyllales</taxon>
        <taxon>Cactineae</taxon>
        <taxon>Cactaceae</taxon>
        <taxon>Cactoideae</taxon>
        <taxon>Echinocereeae</taxon>
        <taxon>Carnegiea</taxon>
    </lineage>
</organism>
<name>A0A9Q1GKE7_9CARY</name>
<feature type="compositionally biased region" description="Basic and acidic residues" evidence="1">
    <location>
        <begin position="1"/>
        <end position="17"/>
    </location>
</feature>
<feature type="compositionally biased region" description="Basic and acidic residues" evidence="1">
    <location>
        <begin position="395"/>
        <end position="426"/>
    </location>
</feature>
<accession>A0A9Q1GKE7</accession>
<feature type="region of interest" description="Disordered" evidence="1">
    <location>
        <begin position="1"/>
        <end position="147"/>
    </location>
</feature>
<feature type="compositionally biased region" description="Polar residues" evidence="1">
    <location>
        <begin position="113"/>
        <end position="130"/>
    </location>
</feature>
<feature type="compositionally biased region" description="Basic and acidic residues" evidence="1">
    <location>
        <begin position="490"/>
        <end position="530"/>
    </location>
</feature>
<feature type="compositionally biased region" description="Basic residues" evidence="1">
    <location>
        <begin position="97"/>
        <end position="106"/>
    </location>
</feature>
<gene>
    <name evidence="2" type="ORF">Cgig2_016839</name>
</gene>
<dbReference type="Proteomes" id="UP001153076">
    <property type="component" value="Unassembled WGS sequence"/>
</dbReference>
<keyword evidence="3" id="KW-1185">Reference proteome</keyword>
<feature type="compositionally biased region" description="Basic and acidic residues" evidence="1">
    <location>
        <begin position="39"/>
        <end position="96"/>
    </location>
</feature>
<feature type="compositionally biased region" description="Basic and acidic residues" evidence="1">
    <location>
        <begin position="434"/>
        <end position="448"/>
    </location>
</feature>
<dbReference type="EMBL" id="JAKOGI010003142">
    <property type="protein sequence ID" value="KAJ8420796.1"/>
    <property type="molecule type" value="Genomic_DNA"/>
</dbReference>
<evidence type="ECO:0000256" key="1">
    <source>
        <dbReference type="SAM" id="MobiDB-lite"/>
    </source>
</evidence>